<name>A0A4R6WHM9_9SPHI</name>
<sequence length="100" mass="11808">MEQLIKVLIQQNKKGLKLTKKQNQLIVKLISVLTPTDKEALQKMIIDNSDLKDIFKVADTKFYRLKKLFTSYELDSKDYYLTDEILKAIKKHKRKPEPQV</sequence>
<evidence type="ECO:0000313" key="2">
    <source>
        <dbReference type="Proteomes" id="UP000295292"/>
    </source>
</evidence>
<dbReference type="Proteomes" id="UP000295292">
    <property type="component" value="Unassembled WGS sequence"/>
</dbReference>
<reference evidence="1 2" key="1">
    <citation type="submission" date="2019-03" db="EMBL/GenBank/DDBJ databases">
        <title>Genomic Encyclopedia of Archaeal and Bacterial Type Strains, Phase II (KMG-II): from individual species to whole genera.</title>
        <authorList>
            <person name="Goeker M."/>
        </authorList>
    </citation>
    <scope>NUCLEOTIDE SEQUENCE [LARGE SCALE GENOMIC DNA]</scope>
    <source>
        <strain evidence="1 2">DSM 28353</strain>
    </source>
</reference>
<dbReference type="RefSeq" id="WP_133583497.1">
    <property type="nucleotide sequence ID" value="NZ_SNYV01000011.1"/>
</dbReference>
<keyword evidence="2" id="KW-1185">Reference proteome</keyword>
<proteinExistence type="predicted"/>
<accession>A0A4R6WHM9</accession>
<comment type="caution">
    <text evidence="1">The sequence shown here is derived from an EMBL/GenBank/DDBJ whole genome shotgun (WGS) entry which is preliminary data.</text>
</comment>
<organism evidence="1 2">
    <name type="scientific">Sphingobacterium yanglingense</name>
    <dbReference type="NCBI Taxonomy" id="1437280"/>
    <lineage>
        <taxon>Bacteria</taxon>
        <taxon>Pseudomonadati</taxon>
        <taxon>Bacteroidota</taxon>
        <taxon>Sphingobacteriia</taxon>
        <taxon>Sphingobacteriales</taxon>
        <taxon>Sphingobacteriaceae</taxon>
        <taxon>Sphingobacterium</taxon>
    </lineage>
</organism>
<protein>
    <submittedName>
        <fullName evidence="1">Uncharacterized protein</fullName>
    </submittedName>
</protein>
<evidence type="ECO:0000313" key="1">
    <source>
        <dbReference type="EMBL" id="TDQ79730.1"/>
    </source>
</evidence>
<dbReference type="AlphaFoldDB" id="A0A4R6WHM9"/>
<dbReference type="EMBL" id="SNYV01000011">
    <property type="protein sequence ID" value="TDQ79730.1"/>
    <property type="molecule type" value="Genomic_DNA"/>
</dbReference>
<gene>
    <name evidence="1" type="ORF">CLV99_1178</name>
</gene>
<dbReference type="OrthoDB" id="711069at2"/>